<dbReference type="EMBL" id="CAIJDE010000036">
    <property type="protein sequence ID" value="CAC9974034.1"/>
    <property type="molecule type" value="Genomic_DNA"/>
</dbReference>
<dbReference type="InterPro" id="IPR032710">
    <property type="entry name" value="NTF2-like_dom_sf"/>
</dbReference>
<proteinExistence type="predicted"/>
<accession>A0A9N8J0M2</accession>
<comment type="caution">
    <text evidence="1">The sequence shown here is derived from an EMBL/GenBank/DDBJ whole genome shotgun (WGS) entry which is preliminary data.</text>
</comment>
<dbReference type="RefSeq" id="WP_180857346.1">
    <property type="nucleotide sequence ID" value="NZ_CAIJDE010000036.1"/>
</dbReference>
<protein>
    <recommendedName>
        <fullName evidence="3">SnoaL-like domain-containing protein</fullName>
    </recommendedName>
</protein>
<organism evidence="1 2">
    <name type="scientific">Flavobacterium panici</name>
    <dbReference type="NCBI Taxonomy" id="2654843"/>
    <lineage>
        <taxon>Bacteria</taxon>
        <taxon>Pseudomonadati</taxon>
        <taxon>Bacteroidota</taxon>
        <taxon>Flavobacteriia</taxon>
        <taxon>Flavobacteriales</taxon>
        <taxon>Flavobacteriaceae</taxon>
        <taxon>Flavobacterium</taxon>
    </lineage>
</organism>
<evidence type="ECO:0000313" key="2">
    <source>
        <dbReference type="Proteomes" id="UP000533639"/>
    </source>
</evidence>
<evidence type="ECO:0008006" key="3">
    <source>
        <dbReference type="Google" id="ProtNLM"/>
    </source>
</evidence>
<dbReference type="Gene3D" id="3.10.450.50">
    <property type="match status" value="1"/>
</dbReference>
<sequence>MKYIKPLILGCLIFIQNISAQQKTDNKKEINAIIEKYSESVIKKDSIAFYDLFNDGTVTWCAALMDKSQNKEIETNGKEKARSNYFSGTYKGFMRSLFRHKSTEDKFDNIHIIEDGTVAAVTMDYSFWADNKMTNFGGKYLTLIKRDGKWKITSVIYSLELTSYFKQPSLIDRQKEKKLQLL</sequence>
<evidence type="ECO:0000313" key="1">
    <source>
        <dbReference type="EMBL" id="CAC9974034.1"/>
    </source>
</evidence>
<dbReference type="Proteomes" id="UP000533639">
    <property type="component" value="Unassembled WGS sequence"/>
</dbReference>
<dbReference type="AlphaFoldDB" id="A0A9N8J0M2"/>
<reference evidence="1 2" key="1">
    <citation type="submission" date="2020-06" db="EMBL/GenBank/DDBJ databases">
        <authorList>
            <person name="Criscuolo A."/>
        </authorList>
    </citation>
    <scope>NUCLEOTIDE SEQUENCE [LARGE SCALE GENOMIC DNA]</scope>
    <source>
        <strain evidence="1">PXU-55</strain>
    </source>
</reference>
<gene>
    <name evidence="1" type="ORF">FLAPXU55_01727</name>
</gene>
<keyword evidence="2" id="KW-1185">Reference proteome</keyword>
<dbReference type="SUPFAM" id="SSF54427">
    <property type="entry name" value="NTF2-like"/>
    <property type="match status" value="1"/>
</dbReference>
<name>A0A9N8J0M2_9FLAO</name>